<organism evidence="1 2">
    <name type="scientific">Psilocybe cubensis</name>
    <name type="common">Psychedelic mushroom</name>
    <name type="synonym">Stropharia cubensis</name>
    <dbReference type="NCBI Taxonomy" id="181762"/>
    <lineage>
        <taxon>Eukaryota</taxon>
        <taxon>Fungi</taxon>
        <taxon>Dikarya</taxon>
        <taxon>Basidiomycota</taxon>
        <taxon>Agaricomycotina</taxon>
        <taxon>Agaricomycetes</taxon>
        <taxon>Agaricomycetidae</taxon>
        <taxon>Agaricales</taxon>
        <taxon>Agaricineae</taxon>
        <taxon>Strophariaceae</taxon>
        <taxon>Psilocybe</taxon>
    </lineage>
</organism>
<keyword evidence="2" id="KW-1185">Reference proteome</keyword>
<proteinExistence type="predicted"/>
<evidence type="ECO:0000313" key="2">
    <source>
        <dbReference type="Proteomes" id="UP000664032"/>
    </source>
</evidence>
<protein>
    <submittedName>
        <fullName evidence="1">Uncharacterized protein</fullName>
    </submittedName>
</protein>
<dbReference type="Proteomes" id="UP000664032">
    <property type="component" value="Unassembled WGS sequence"/>
</dbReference>
<evidence type="ECO:0000313" key="1">
    <source>
        <dbReference type="EMBL" id="KAH9477585.1"/>
    </source>
</evidence>
<comment type="caution">
    <text evidence="1">The sequence shown here is derived from an EMBL/GenBank/DDBJ whole genome shotgun (WGS) entry which is preliminary data.</text>
</comment>
<name>A0ACB8GQ35_PSICU</name>
<reference evidence="1" key="1">
    <citation type="submission" date="2021-10" db="EMBL/GenBank/DDBJ databases">
        <title>Psilocybe cubensis genome.</title>
        <authorList>
            <person name="Mckernan K.J."/>
            <person name="Crawford S."/>
            <person name="Trippe A."/>
            <person name="Kane L.T."/>
            <person name="Mclaughlin S."/>
        </authorList>
    </citation>
    <scope>NUCLEOTIDE SEQUENCE</scope>
    <source>
        <strain evidence="1">MGC-MH-2018</strain>
    </source>
</reference>
<dbReference type="EMBL" id="JAFIQS020000009">
    <property type="protein sequence ID" value="KAH9477585.1"/>
    <property type="molecule type" value="Genomic_DNA"/>
</dbReference>
<sequence>MVRKNLTDSEWIFDFRTNPCYSDSDSECTDGETKQPTSTHIDDLDDIDLSNREENVTYKPNPFSIAKINAAYRSKSNATEKTMPRTLGLHRRTSKQKPVQSTIIDGFKTQASKKKTAKNHFKQADSSKSFLKGGISDLAHLAPNEHSDVTSSNTIIKSSCDESLPEAAPTVPAAVDMGSTRYKLEPSPTPQTVPNQTLGPTNAHISTRSNIDPLQDARPGSGVMNCNAPPSLLYNEVSSSSLNHNRPCLSSPIRAPQVAFSLYPSSFSSPLKPHAASYPDRDAVYPLGFREPFVPHNNQESRELYPHRKYGPHVEKIGQDTVSLSVAPSIFCANSDVIREDLQDRSQCMTSAQSQTSTKYFQKTEYVHQHNRKRNITQHDAYNTLNDPDEEWSTLPVRKRARMKSNAQTLPALSKSFRLPGILPLGTTTKASSTAKSGMRVHMYLPPPPNCAPSDVLSIPSTIKDEYDQGHNGYNHKNNSSSVETHDNSVQLPSSSKSSNELRHTPPPDDAHNLDHFDTEVRLNIDMKTMRKRYPEKRAFLREVF</sequence>
<gene>
    <name evidence="1" type="ORF">JR316_0009807</name>
</gene>
<accession>A0ACB8GQ35</accession>